<dbReference type="EMBL" id="JABXXO010000006">
    <property type="protein sequence ID" value="KAF7775925.1"/>
    <property type="molecule type" value="Genomic_DNA"/>
</dbReference>
<evidence type="ECO:0000313" key="7">
    <source>
        <dbReference type="Proteomes" id="UP000629468"/>
    </source>
</evidence>
<evidence type="ECO:0000256" key="5">
    <source>
        <dbReference type="SAM" id="Phobius"/>
    </source>
</evidence>
<dbReference type="Proteomes" id="UP000629468">
    <property type="component" value="Unassembled WGS sequence"/>
</dbReference>
<keyword evidence="5" id="KW-0472">Membrane</keyword>
<comment type="caution">
    <text evidence="6">The sequence shown here is derived from an EMBL/GenBank/DDBJ whole genome shotgun (WGS) entry which is preliminary data.</text>
</comment>
<dbReference type="PANTHER" id="PTHR10272">
    <property type="entry name" value="PLATELET-ACTIVATING FACTOR ACETYLHYDROLASE"/>
    <property type="match status" value="1"/>
</dbReference>
<keyword evidence="5" id="KW-1133">Transmembrane helix</keyword>
<evidence type="ECO:0000256" key="3">
    <source>
        <dbReference type="ARBA" id="ARBA00022963"/>
    </source>
</evidence>
<reference evidence="6 7" key="1">
    <citation type="journal article" name="Sci. Rep.">
        <title>Telomere-to-telomere assembled and centromere annotated genomes of the two main subspecies of the button mushroom Agaricus bisporus reveal especially polymorphic chromosome ends.</title>
        <authorList>
            <person name="Sonnenberg A.S.M."/>
            <person name="Sedaghat-Telgerd N."/>
            <person name="Lavrijssen B."/>
            <person name="Ohm R.A."/>
            <person name="Hendrickx P.M."/>
            <person name="Scholtmeijer K."/>
            <person name="Baars J.J.P."/>
            <person name="van Peer A."/>
        </authorList>
    </citation>
    <scope>NUCLEOTIDE SEQUENCE [LARGE SCALE GENOMIC DNA]</scope>
    <source>
        <strain evidence="6 7">H119_p4</strain>
    </source>
</reference>
<dbReference type="InterPro" id="IPR029058">
    <property type="entry name" value="AB_hydrolase_fold"/>
</dbReference>
<proteinExistence type="predicted"/>
<dbReference type="AlphaFoldDB" id="A0A8H7F2X2"/>
<dbReference type="GO" id="GO:0016042">
    <property type="term" value="P:lipid catabolic process"/>
    <property type="evidence" value="ECO:0007669"/>
    <property type="project" value="UniProtKB-KW"/>
</dbReference>
<gene>
    <name evidence="6" type="ORF">Agabi119p4_4318</name>
</gene>
<organism evidence="6 7">
    <name type="scientific">Agaricus bisporus var. burnettii</name>
    <dbReference type="NCBI Taxonomy" id="192524"/>
    <lineage>
        <taxon>Eukaryota</taxon>
        <taxon>Fungi</taxon>
        <taxon>Dikarya</taxon>
        <taxon>Basidiomycota</taxon>
        <taxon>Agaricomycotina</taxon>
        <taxon>Agaricomycetes</taxon>
        <taxon>Agaricomycetidae</taxon>
        <taxon>Agaricales</taxon>
        <taxon>Agaricineae</taxon>
        <taxon>Agaricaceae</taxon>
        <taxon>Agaricus</taxon>
    </lineage>
</organism>
<name>A0A8H7F2X2_AGABI</name>
<protein>
    <recommendedName>
        <fullName evidence="1">1-alkyl-2-acetylglycerophosphocholine esterase</fullName>
        <ecNumber evidence="1">3.1.1.47</ecNumber>
    </recommendedName>
</protein>
<evidence type="ECO:0000256" key="1">
    <source>
        <dbReference type="ARBA" id="ARBA00013201"/>
    </source>
</evidence>
<dbReference type="SUPFAM" id="SSF53474">
    <property type="entry name" value="alpha/beta-Hydrolases"/>
    <property type="match status" value="1"/>
</dbReference>
<dbReference type="GO" id="GO:0003847">
    <property type="term" value="F:1-alkyl-2-acetylglycerophosphocholine esterase activity"/>
    <property type="evidence" value="ECO:0007669"/>
    <property type="project" value="UniProtKB-EC"/>
</dbReference>
<keyword evidence="2" id="KW-0378">Hydrolase</keyword>
<evidence type="ECO:0000313" key="6">
    <source>
        <dbReference type="EMBL" id="KAF7775925.1"/>
    </source>
</evidence>
<keyword evidence="4" id="KW-0443">Lipid metabolism</keyword>
<dbReference type="Gene3D" id="3.40.50.1820">
    <property type="entry name" value="alpha/beta hydrolase"/>
    <property type="match status" value="1"/>
</dbReference>
<sequence>MFHALTSTRSWPLSCWRNNICHSFSSAGRTYALNLEEVAFAAYYPADTSNKPPKSIDWLIRPLKHSLTGISNYSGLSYWLLWPIVFFFGSLIKIPVYRNAPLLRPEEASGSLEKQWPLVIFSHGLGGSRTTYSQFCSRLAASGRVVLALEHRDGTGIASIPKSWGIGDKSTNEPVLYLREEDVFWKDNEVFKEYPKPLRGEQLNFRRDEVYIMYETFQKFLRGDAGVEMETLDGAPFDKASWTNLTSEGASVIKHHDDITFTGHSFGSATGFSLLATQTPQGYERIPISKLVLLDPWMDPLPSPGPELYQSKEQPQEPPKVLVINSEAFTLWKDHFSRLQDVMSVWEPQGQRILTILGSQHISFSDFAVLPGLVKGHGRLIMNVIGQLSLAFLDDTLDETLKEGIPTTKMTVELVGTKKDGTPKKKLAGEVGHVVVS</sequence>
<dbReference type="EC" id="3.1.1.47" evidence="1"/>
<keyword evidence="5" id="KW-0812">Transmembrane</keyword>
<accession>A0A8H7F2X2</accession>
<dbReference type="PANTHER" id="PTHR10272:SF0">
    <property type="entry name" value="PLATELET-ACTIVATING FACTOR ACETYLHYDROLASE"/>
    <property type="match status" value="1"/>
</dbReference>
<feature type="transmembrane region" description="Helical" evidence="5">
    <location>
        <begin position="76"/>
        <end position="96"/>
    </location>
</feature>
<dbReference type="Pfam" id="PF03403">
    <property type="entry name" value="PAF-AH_p_II"/>
    <property type="match status" value="1"/>
</dbReference>
<evidence type="ECO:0000256" key="2">
    <source>
        <dbReference type="ARBA" id="ARBA00022801"/>
    </source>
</evidence>
<evidence type="ECO:0000256" key="4">
    <source>
        <dbReference type="ARBA" id="ARBA00023098"/>
    </source>
</evidence>
<keyword evidence="3" id="KW-0442">Lipid degradation</keyword>